<proteinExistence type="predicted"/>
<evidence type="ECO:0000313" key="2">
    <source>
        <dbReference type="Proteomes" id="UP001162992"/>
    </source>
</evidence>
<comment type="caution">
    <text evidence="1">The sequence shown here is derived from an EMBL/GenBank/DDBJ whole genome shotgun (WGS) entry which is preliminary data.</text>
</comment>
<reference evidence="2" key="1">
    <citation type="journal article" date="2024" name="Proc. Natl. Acad. Sci. U.S.A.">
        <title>Extraordinary preservation of gene collinearity over three hundred million years revealed in homosporous lycophytes.</title>
        <authorList>
            <person name="Li C."/>
            <person name="Wickell D."/>
            <person name="Kuo L.Y."/>
            <person name="Chen X."/>
            <person name="Nie B."/>
            <person name="Liao X."/>
            <person name="Peng D."/>
            <person name="Ji J."/>
            <person name="Jenkins J."/>
            <person name="Williams M."/>
            <person name="Shu S."/>
            <person name="Plott C."/>
            <person name="Barry K."/>
            <person name="Rajasekar S."/>
            <person name="Grimwood J."/>
            <person name="Han X."/>
            <person name="Sun S."/>
            <person name="Hou Z."/>
            <person name="He W."/>
            <person name="Dai G."/>
            <person name="Sun C."/>
            <person name="Schmutz J."/>
            <person name="Leebens-Mack J.H."/>
            <person name="Li F.W."/>
            <person name="Wang L."/>
        </authorList>
    </citation>
    <scope>NUCLEOTIDE SEQUENCE [LARGE SCALE GENOMIC DNA]</scope>
    <source>
        <strain evidence="2">cv. PW_Plant_1</strain>
    </source>
</reference>
<protein>
    <submittedName>
        <fullName evidence="1">Uncharacterized protein</fullName>
    </submittedName>
</protein>
<accession>A0ACC2BF70</accession>
<evidence type="ECO:0000313" key="1">
    <source>
        <dbReference type="EMBL" id="KAJ7528383.1"/>
    </source>
</evidence>
<gene>
    <name evidence="1" type="ORF">O6H91_15G001300</name>
</gene>
<organism evidence="1 2">
    <name type="scientific">Diphasiastrum complanatum</name>
    <name type="common">Issler's clubmoss</name>
    <name type="synonym">Lycopodium complanatum</name>
    <dbReference type="NCBI Taxonomy" id="34168"/>
    <lineage>
        <taxon>Eukaryota</taxon>
        <taxon>Viridiplantae</taxon>
        <taxon>Streptophyta</taxon>
        <taxon>Embryophyta</taxon>
        <taxon>Tracheophyta</taxon>
        <taxon>Lycopodiopsida</taxon>
        <taxon>Lycopodiales</taxon>
        <taxon>Lycopodiaceae</taxon>
        <taxon>Lycopodioideae</taxon>
        <taxon>Diphasiastrum</taxon>
    </lineage>
</organism>
<dbReference type="EMBL" id="CM055106">
    <property type="protein sequence ID" value="KAJ7528383.1"/>
    <property type="molecule type" value="Genomic_DNA"/>
</dbReference>
<dbReference type="Proteomes" id="UP001162992">
    <property type="component" value="Chromosome 15"/>
</dbReference>
<sequence length="295" mass="33988">MSDLGLMHYCLGIEVWQKEEVVFLTQSKYARDLLYKFNMQDCKTLSTPMDVNMKLTAYDESKKVDSYLYKQLVGSLIYLTHTRPDISYVVGVVSQFMQNPSQAHWKSAKRILRYIQGTLNFGLKYEQPEVPMLVGYTDADWASNIDDRRYTSGHTFSYGTTTVSWSSKRQPTVALSSTKTEYRALNNATQEAVWLRRLLVDLGQSQVDATTISCDNQSCIHLAKNLILHAQTKHIEIHYHFVREKILDETFDLVFCKSEDQMADIFTKSLGKCKFKKFLTLLGIEECNFIIEGEC</sequence>
<keyword evidence="2" id="KW-1185">Reference proteome</keyword>
<name>A0ACC2BF70_DIPCM</name>